<gene>
    <name evidence="20" type="ORF">FIM25_11975</name>
</gene>
<dbReference type="SUPFAM" id="SSF47384">
    <property type="entry name" value="Homodimeric domain of signal transducing histidine kinase"/>
    <property type="match status" value="1"/>
</dbReference>
<dbReference type="InterPro" id="IPR003594">
    <property type="entry name" value="HATPase_dom"/>
</dbReference>
<evidence type="ECO:0000256" key="6">
    <source>
        <dbReference type="ARBA" id="ARBA00022679"/>
    </source>
</evidence>
<comment type="catalytic activity">
    <reaction evidence="1">
        <text>ATP + protein L-histidine = ADP + protein N-phospho-L-histidine.</text>
        <dbReference type="EC" id="2.7.13.3"/>
    </reaction>
</comment>
<name>A0A5S5MEB3_9BACT</name>
<keyword evidence="13 15" id="KW-0472">Membrane</keyword>
<dbReference type="GO" id="GO:0005524">
    <property type="term" value="F:ATP binding"/>
    <property type="evidence" value="ECO:0007669"/>
    <property type="project" value="UniProtKB-KW"/>
</dbReference>
<dbReference type="SUPFAM" id="SSF55785">
    <property type="entry name" value="PYP-like sensor domain (PAS domain)"/>
    <property type="match status" value="2"/>
</dbReference>
<dbReference type="NCBIfam" id="TIGR00229">
    <property type="entry name" value="sensory_box"/>
    <property type="match status" value="2"/>
</dbReference>
<evidence type="ECO:0000256" key="3">
    <source>
        <dbReference type="ARBA" id="ARBA00012438"/>
    </source>
</evidence>
<proteinExistence type="predicted"/>
<dbReference type="InterPro" id="IPR001610">
    <property type="entry name" value="PAC"/>
</dbReference>
<organism evidence="20 21">
    <name type="scientific">Desulfobotulus mexicanus</name>
    <dbReference type="NCBI Taxonomy" id="2586642"/>
    <lineage>
        <taxon>Bacteria</taxon>
        <taxon>Pseudomonadati</taxon>
        <taxon>Thermodesulfobacteriota</taxon>
        <taxon>Desulfobacteria</taxon>
        <taxon>Desulfobacterales</taxon>
        <taxon>Desulfobacteraceae</taxon>
        <taxon>Desulfobotulus</taxon>
    </lineage>
</organism>
<evidence type="ECO:0000259" key="17">
    <source>
        <dbReference type="PROSITE" id="PS50110"/>
    </source>
</evidence>
<dbReference type="InterPro" id="IPR000700">
    <property type="entry name" value="PAS-assoc_C"/>
</dbReference>
<feature type="transmembrane region" description="Helical" evidence="15">
    <location>
        <begin position="228"/>
        <end position="246"/>
    </location>
</feature>
<dbReference type="EMBL" id="VDMB01000016">
    <property type="protein sequence ID" value="TYT73998.1"/>
    <property type="molecule type" value="Genomic_DNA"/>
</dbReference>
<dbReference type="AlphaFoldDB" id="A0A5S5MEB3"/>
<evidence type="ECO:0000256" key="14">
    <source>
        <dbReference type="PROSITE-ProRule" id="PRU00169"/>
    </source>
</evidence>
<dbReference type="Pfam" id="PF00512">
    <property type="entry name" value="HisKA"/>
    <property type="match status" value="1"/>
</dbReference>
<evidence type="ECO:0000256" key="2">
    <source>
        <dbReference type="ARBA" id="ARBA00004651"/>
    </source>
</evidence>
<dbReference type="InterPro" id="IPR035965">
    <property type="entry name" value="PAS-like_dom_sf"/>
</dbReference>
<dbReference type="PRINTS" id="PR00344">
    <property type="entry name" value="BCTRLSENSOR"/>
</dbReference>
<dbReference type="InterPro" id="IPR036097">
    <property type="entry name" value="HisK_dim/P_sf"/>
</dbReference>
<dbReference type="InterPro" id="IPR001789">
    <property type="entry name" value="Sig_transdc_resp-reg_receiver"/>
</dbReference>
<evidence type="ECO:0000259" key="16">
    <source>
        <dbReference type="PROSITE" id="PS50109"/>
    </source>
</evidence>
<keyword evidence="9" id="KW-0418">Kinase</keyword>
<evidence type="ECO:0000256" key="11">
    <source>
        <dbReference type="ARBA" id="ARBA00022989"/>
    </source>
</evidence>
<keyword evidence="12" id="KW-0902">Two-component regulatory system</keyword>
<dbReference type="GO" id="GO:0071555">
    <property type="term" value="P:cell wall organization"/>
    <property type="evidence" value="ECO:0007669"/>
    <property type="project" value="InterPro"/>
</dbReference>
<dbReference type="PROSITE" id="PS50113">
    <property type="entry name" value="PAC"/>
    <property type="match status" value="1"/>
</dbReference>
<evidence type="ECO:0000256" key="15">
    <source>
        <dbReference type="SAM" id="Phobius"/>
    </source>
</evidence>
<evidence type="ECO:0000313" key="20">
    <source>
        <dbReference type="EMBL" id="TYT73998.1"/>
    </source>
</evidence>
<feature type="domain" description="Histidine kinase" evidence="16">
    <location>
        <begin position="559"/>
        <end position="782"/>
    </location>
</feature>
<feature type="transmembrane region" description="Helical" evidence="15">
    <location>
        <begin position="193"/>
        <end position="216"/>
    </location>
</feature>
<evidence type="ECO:0000256" key="9">
    <source>
        <dbReference type="ARBA" id="ARBA00022777"/>
    </source>
</evidence>
<keyword evidence="6" id="KW-0808">Transferase</keyword>
<evidence type="ECO:0000256" key="10">
    <source>
        <dbReference type="ARBA" id="ARBA00022840"/>
    </source>
</evidence>
<dbReference type="PROSITE" id="PS50110">
    <property type="entry name" value="RESPONSE_REGULATORY"/>
    <property type="match status" value="1"/>
</dbReference>
<evidence type="ECO:0000256" key="7">
    <source>
        <dbReference type="ARBA" id="ARBA00022692"/>
    </source>
</evidence>
<dbReference type="PROSITE" id="PS50112">
    <property type="entry name" value="PAS"/>
    <property type="match status" value="2"/>
</dbReference>
<keyword evidence="21" id="KW-1185">Reference proteome</keyword>
<keyword evidence="4" id="KW-1003">Cell membrane</keyword>
<evidence type="ECO:0000256" key="1">
    <source>
        <dbReference type="ARBA" id="ARBA00000085"/>
    </source>
</evidence>
<evidence type="ECO:0000259" key="18">
    <source>
        <dbReference type="PROSITE" id="PS50112"/>
    </source>
</evidence>
<dbReference type="InterPro" id="IPR011006">
    <property type="entry name" value="CheY-like_superfamily"/>
</dbReference>
<dbReference type="CDD" id="cd00156">
    <property type="entry name" value="REC"/>
    <property type="match status" value="1"/>
</dbReference>
<reference evidence="20 21" key="1">
    <citation type="submission" date="2019-06" db="EMBL/GenBank/DDBJ databases">
        <title>Desulfobotulus mexicanus sp. nov., a novel sulfate-reducing bacterium isolated from the sediment of an alkaline crater lake in Mexico.</title>
        <authorList>
            <person name="Hirschler-Rea A."/>
        </authorList>
    </citation>
    <scope>NUCLEOTIDE SEQUENCE [LARGE SCALE GENOMIC DNA]</scope>
    <source>
        <strain evidence="20 21">PAR22N</strain>
    </source>
</reference>
<feature type="domain" description="PAC" evidence="19">
    <location>
        <begin position="371"/>
        <end position="423"/>
    </location>
</feature>
<dbReference type="CDD" id="cd00082">
    <property type="entry name" value="HisKA"/>
    <property type="match status" value="1"/>
</dbReference>
<dbReference type="Pfam" id="PF07694">
    <property type="entry name" value="5TM-5TMR_LYT"/>
    <property type="match status" value="1"/>
</dbReference>
<dbReference type="GO" id="GO:0005886">
    <property type="term" value="C:plasma membrane"/>
    <property type="evidence" value="ECO:0007669"/>
    <property type="project" value="UniProtKB-SubCell"/>
</dbReference>
<evidence type="ECO:0000256" key="5">
    <source>
        <dbReference type="ARBA" id="ARBA00022553"/>
    </source>
</evidence>
<dbReference type="Pfam" id="PF13426">
    <property type="entry name" value="PAS_9"/>
    <property type="match status" value="1"/>
</dbReference>
<dbReference type="EC" id="2.7.13.3" evidence="3"/>
<dbReference type="Gene3D" id="3.30.450.20">
    <property type="entry name" value="PAS domain"/>
    <property type="match status" value="2"/>
</dbReference>
<sequence>MVPMAPSKTRMWDFRASRNVMGFPLKIKWQKNLLINFEELPYQDLLIYGFLFFEKNLNLSDREEFFFFCSSHAMHKEDSSKYTPKHLPPHPKETPMMYLDLVLNLALLIALSIVSGFISRRWPKKSRTGPWLQGLLFGSAAVLGMLKPLVLGPGLIFDGRSLMISLCALFHGPLAGIIAALMATLCRIQLGGVGAFTGILVIISSLAIGLATHFYLKPRQNIPSTKDLFLFGLAVHLAMLALMLTLPGTSLWLVIHNMALPILLIYPLATVLAGRVLTEQEVSIQSLENLERAKNNLDTTLKSIGDAVIATDRKGNITLMNPVAENLTGWNLSEALQKPLIEVFHIVSAENRNAAENPVKKVLASKKTEGLANHTLLIAKDGTERQISDSAAPIFQDEGILTGVVLVFRDVSEEYRMLENLKESEEDYRRLFEEHAAVKLILDPETGDVIDANEAAANFYGWSREELKKKRIQDINTLSPEEIAAEIEKVKKEKRIHFEFRHRRADGSIRDVAILSSVIRLKNKEYLHSIIHDISQRKRLEAQLIQSQKMESIGRLAGGVAHDFNNMLGIIMGNAELMETRLDASHPAMDELREIKKAAERSTELTKQLLAFARRQTIAPRVLNLNHSIEGMLKMLHRLIGEDIELRWHPAENLRYIRMDSSQLDQILVNLAVNAKDAIAGVGKMTIETVNASFGEDYGESHGDYIPGDYVMLAVSDNGCGIEKEHLTQLFEPFFTTKSQGSGTGLGLSMIYGIVRQNQGFINVYSEPGKGSTFRIYLPATDEEIPAAPDAEKTSLPQGKECILLVEDEPALLELTGRILEKLGYEVMAASTPKEAIALAEQHGKKIHMLLTDVIMPQMNGQELSLSIENFCPGIHCLFMSGYTANVIAHHGVLKPGINFIQKPFSMKDLAGKIRETMAR</sequence>
<feature type="transmembrane region" description="Helical" evidence="15">
    <location>
        <begin position="97"/>
        <end position="119"/>
    </location>
</feature>
<dbReference type="InterPro" id="IPR000014">
    <property type="entry name" value="PAS"/>
</dbReference>
<dbReference type="Gene3D" id="3.30.565.10">
    <property type="entry name" value="Histidine kinase-like ATPase, C-terminal domain"/>
    <property type="match status" value="1"/>
</dbReference>
<accession>A0A5S5MEB3</accession>
<dbReference type="Proteomes" id="UP000321899">
    <property type="component" value="Unassembled WGS sequence"/>
</dbReference>
<dbReference type="InterPro" id="IPR013767">
    <property type="entry name" value="PAS_fold"/>
</dbReference>
<dbReference type="InterPro" id="IPR003661">
    <property type="entry name" value="HisK_dim/P_dom"/>
</dbReference>
<dbReference type="InterPro" id="IPR011620">
    <property type="entry name" value="Sig_transdc_His_kinase_LytS_TM"/>
</dbReference>
<dbReference type="SMART" id="SM00086">
    <property type="entry name" value="PAC"/>
    <property type="match status" value="2"/>
</dbReference>
<dbReference type="SMART" id="SM00448">
    <property type="entry name" value="REC"/>
    <property type="match status" value="1"/>
</dbReference>
<dbReference type="PANTHER" id="PTHR43065">
    <property type="entry name" value="SENSOR HISTIDINE KINASE"/>
    <property type="match status" value="1"/>
</dbReference>
<dbReference type="InterPro" id="IPR004358">
    <property type="entry name" value="Sig_transdc_His_kin-like_C"/>
</dbReference>
<dbReference type="GO" id="GO:0006355">
    <property type="term" value="P:regulation of DNA-templated transcription"/>
    <property type="evidence" value="ECO:0007669"/>
    <property type="project" value="InterPro"/>
</dbReference>
<evidence type="ECO:0000313" key="21">
    <source>
        <dbReference type="Proteomes" id="UP000321899"/>
    </source>
</evidence>
<keyword evidence="10" id="KW-0067">ATP-binding</keyword>
<dbReference type="SMART" id="SM00387">
    <property type="entry name" value="HATPase_c"/>
    <property type="match status" value="1"/>
</dbReference>
<evidence type="ECO:0000256" key="13">
    <source>
        <dbReference type="ARBA" id="ARBA00023136"/>
    </source>
</evidence>
<keyword evidence="5 14" id="KW-0597">Phosphoprotein</keyword>
<dbReference type="Pfam" id="PF00072">
    <property type="entry name" value="Response_reg"/>
    <property type="match status" value="1"/>
</dbReference>
<dbReference type="InterPro" id="IPR005467">
    <property type="entry name" value="His_kinase_dom"/>
</dbReference>
<feature type="domain" description="PAS" evidence="18">
    <location>
        <begin position="293"/>
        <end position="366"/>
    </location>
</feature>
<dbReference type="SUPFAM" id="SSF52172">
    <property type="entry name" value="CheY-like"/>
    <property type="match status" value="1"/>
</dbReference>
<dbReference type="Gene3D" id="3.40.50.2300">
    <property type="match status" value="1"/>
</dbReference>
<dbReference type="Pfam" id="PF00989">
    <property type="entry name" value="PAS"/>
    <property type="match status" value="1"/>
</dbReference>
<evidence type="ECO:0000256" key="12">
    <source>
        <dbReference type="ARBA" id="ARBA00023012"/>
    </source>
</evidence>
<protein>
    <recommendedName>
        <fullName evidence="3">histidine kinase</fullName>
        <ecNumber evidence="3">2.7.13.3</ecNumber>
    </recommendedName>
</protein>
<dbReference type="GO" id="GO:0000155">
    <property type="term" value="F:phosphorelay sensor kinase activity"/>
    <property type="evidence" value="ECO:0007669"/>
    <property type="project" value="InterPro"/>
</dbReference>
<evidence type="ECO:0000259" key="19">
    <source>
        <dbReference type="PROSITE" id="PS50113"/>
    </source>
</evidence>
<feature type="transmembrane region" description="Helical" evidence="15">
    <location>
        <begin position="162"/>
        <end position="186"/>
    </location>
</feature>
<keyword evidence="8" id="KW-0547">Nucleotide-binding</keyword>
<dbReference type="InterPro" id="IPR036890">
    <property type="entry name" value="HATPase_C_sf"/>
</dbReference>
<dbReference type="Gene3D" id="1.10.287.130">
    <property type="match status" value="1"/>
</dbReference>
<dbReference type="SUPFAM" id="SSF55874">
    <property type="entry name" value="ATPase domain of HSP90 chaperone/DNA topoisomerase II/histidine kinase"/>
    <property type="match status" value="1"/>
</dbReference>
<dbReference type="PROSITE" id="PS50109">
    <property type="entry name" value="HIS_KIN"/>
    <property type="match status" value="1"/>
</dbReference>
<keyword evidence="11 15" id="KW-1133">Transmembrane helix</keyword>
<evidence type="ECO:0000256" key="8">
    <source>
        <dbReference type="ARBA" id="ARBA00022741"/>
    </source>
</evidence>
<evidence type="ECO:0000256" key="4">
    <source>
        <dbReference type="ARBA" id="ARBA00022475"/>
    </source>
</evidence>
<dbReference type="SMART" id="SM00388">
    <property type="entry name" value="HisKA"/>
    <property type="match status" value="1"/>
</dbReference>
<comment type="subcellular location">
    <subcellularLocation>
        <location evidence="2">Cell membrane</location>
        <topology evidence="2">Multi-pass membrane protein</topology>
    </subcellularLocation>
</comment>
<feature type="domain" description="PAS" evidence="18">
    <location>
        <begin position="424"/>
        <end position="482"/>
    </location>
</feature>
<comment type="caution">
    <text evidence="20">The sequence shown here is derived from an EMBL/GenBank/DDBJ whole genome shotgun (WGS) entry which is preliminary data.</text>
</comment>
<keyword evidence="7 15" id="KW-0812">Transmembrane</keyword>
<dbReference type="PANTHER" id="PTHR43065:SF42">
    <property type="entry name" value="TWO-COMPONENT SENSOR PPRA"/>
    <property type="match status" value="1"/>
</dbReference>
<dbReference type="CDD" id="cd00130">
    <property type="entry name" value="PAS"/>
    <property type="match status" value="2"/>
</dbReference>
<feature type="modified residue" description="4-aspartylphosphate" evidence="14">
    <location>
        <position position="853"/>
    </location>
</feature>
<dbReference type="SMART" id="SM00091">
    <property type="entry name" value="PAS"/>
    <property type="match status" value="2"/>
</dbReference>
<feature type="transmembrane region" description="Helical" evidence="15">
    <location>
        <begin position="131"/>
        <end position="150"/>
    </location>
</feature>
<dbReference type="Pfam" id="PF02518">
    <property type="entry name" value="HATPase_c"/>
    <property type="match status" value="1"/>
</dbReference>
<feature type="domain" description="Response regulatory" evidence="17">
    <location>
        <begin position="802"/>
        <end position="918"/>
    </location>
</feature>
<dbReference type="OrthoDB" id="5476885at2"/>